<feature type="compositionally biased region" description="Basic and acidic residues" evidence="1">
    <location>
        <begin position="423"/>
        <end position="434"/>
    </location>
</feature>
<feature type="compositionally biased region" description="Basic and acidic residues" evidence="1">
    <location>
        <begin position="444"/>
        <end position="468"/>
    </location>
</feature>
<organism evidence="2">
    <name type="scientific">uncultured marine group II/III euryarchaeote KM3_74_C08</name>
    <dbReference type="NCBI Taxonomy" id="1456501"/>
    <lineage>
        <taxon>Archaea</taxon>
        <taxon>Methanobacteriati</taxon>
        <taxon>Methanobacteriota</taxon>
        <taxon>environmental samples</taxon>
    </lineage>
</organism>
<dbReference type="Pfam" id="PF13589">
    <property type="entry name" value="HATPase_c_3"/>
    <property type="match status" value="1"/>
</dbReference>
<name>A0A075HRB5_9EURY</name>
<dbReference type="EMBL" id="KF901055">
    <property type="protein sequence ID" value="AIF16433.1"/>
    <property type="molecule type" value="Genomic_DNA"/>
</dbReference>
<protein>
    <submittedName>
        <fullName evidence="2">Uncharacterized protein</fullName>
    </submittedName>
</protein>
<evidence type="ECO:0000313" key="2">
    <source>
        <dbReference type="EMBL" id="AIF16433.1"/>
    </source>
</evidence>
<feature type="region of interest" description="Disordered" evidence="1">
    <location>
        <begin position="420"/>
        <end position="476"/>
    </location>
</feature>
<proteinExistence type="predicted"/>
<reference evidence="2" key="1">
    <citation type="journal article" date="2014" name="Genome Biol. Evol.">
        <title>Pangenome evidence for extensive interdomain horizontal transfer affecting lineage core and shell genes in uncultured planktonic thaumarchaeota and euryarchaeota.</title>
        <authorList>
            <person name="Deschamps P."/>
            <person name="Zivanovic Y."/>
            <person name="Moreira D."/>
            <person name="Rodriguez-Valera F."/>
            <person name="Lopez-Garcia P."/>
        </authorList>
    </citation>
    <scope>NUCLEOTIDE SEQUENCE</scope>
</reference>
<dbReference type="AlphaFoldDB" id="A0A075HRB5"/>
<feature type="region of interest" description="Disordered" evidence="1">
    <location>
        <begin position="514"/>
        <end position="536"/>
    </location>
</feature>
<feature type="region of interest" description="Disordered" evidence="1">
    <location>
        <begin position="354"/>
        <end position="387"/>
    </location>
</feature>
<sequence length="536" mass="60593">MIIADDAKGMNREILKKAMGKGNRRDYDPWELGHYGVGLKKSALSHCYEITVFSKEKGGQIESMRYSSCYIQKFNHDGIMHKEDIDTHFPWMLETTVSGESETLWEKAESILNDSDSGTVVLLEGLPWLLDTTKTYHNRDDIYAALDSHIDETAASLSLVFGKYLSEQGATITYRDADGDEEKSVTKKINIEVDGEELEPLDPFHADLIDENNNFGTLCKPHTVKTQIREENYDIDINIYIIPNNQHPDYRGVVGDTLEQLKLTRKDASPESLQGCYIYRNQRLVDYGKGNRWKGAYENNSNPKHTAYRWEVHLPTHPDLGDIEHSDWQIDTSKSEATPNPAIRARFQKLAEKGSSQVWHKNDPEYPMAAGPRANRRRGKTGNGTVTKDWERWSQGACTLCTDITEGWKHKKAKHECSYCGKKGHEGPLTDKGKSTGCSVIVPRPERPSKPTKDGSDGETEGVGKETDGDSGSTEEYTTLVVSVVSDTQKPIEVKEEEGKLMIRVNREHDEFDSLMGQLQPIVQKWESEQSSEEEE</sequence>
<accession>A0A075HRB5</accession>
<evidence type="ECO:0000256" key="1">
    <source>
        <dbReference type="SAM" id="MobiDB-lite"/>
    </source>
</evidence>